<dbReference type="SMART" id="SM00354">
    <property type="entry name" value="HTH_LACI"/>
    <property type="match status" value="1"/>
</dbReference>
<dbReference type="EMBL" id="JBHUCX010000029">
    <property type="protein sequence ID" value="MFD1675560.1"/>
    <property type="molecule type" value="Genomic_DNA"/>
</dbReference>
<dbReference type="PROSITE" id="PS50932">
    <property type="entry name" value="HTH_LACI_2"/>
    <property type="match status" value="1"/>
</dbReference>
<dbReference type="InterPro" id="IPR010982">
    <property type="entry name" value="Lambda_DNA-bd_dom_sf"/>
</dbReference>
<dbReference type="InterPro" id="IPR046335">
    <property type="entry name" value="LacI/GalR-like_sensor"/>
</dbReference>
<reference evidence="6" key="1">
    <citation type="journal article" date="2019" name="Int. J. Syst. Evol. Microbiol.">
        <title>The Global Catalogue of Microorganisms (GCM) 10K type strain sequencing project: providing services to taxonomists for standard genome sequencing and annotation.</title>
        <authorList>
            <consortium name="The Broad Institute Genomics Platform"/>
            <consortium name="The Broad Institute Genome Sequencing Center for Infectious Disease"/>
            <person name="Wu L."/>
            <person name="Ma J."/>
        </authorList>
    </citation>
    <scope>NUCLEOTIDE SEQUENCE [LARGE SCALE GENOMIC DNA]</scope>
    <source>
        <strain evidence="6">CGMCC 1.12286</strain>
    </source>
</reference>
<evidence type="ECO:0000256" key="2">
    <source>
        <dbReference type="ARBA" id="ARBA00023125"/>
    </source>
</evidence>
<evidence type="ECO:0000313" key="6">
    <source>
        <dbReference type="Proteomes" id="UP001597079"/>
    </source>
</evidence>
<evidence type="ECO:0000256" key="3">
    <source>
        <dbReference type="ARBA" id="ARBA00023163"/>
    </source>
</evidence>
<dbReference type="SUPFAM" id="SSF47413">
    <property type="entry name" value="lambda repressor-like DNA-binding domains"/>
    <property type="match status" value="1"/>
</dbReference>
<evidence type="ECO:0000259" key="4">
    <source>
        <dbReference type="PROSITE" id="PS50932"/>
    </source>
</evidence>
<evidence type="ECO:0000256" key="1">
    <source>
        <dbReference type="ARBA" id="ARBA00023015"/>
    </source>
</evidence>
<dbReference type="Gene3D" id="1.10.260.40">
    <property type="entry name" value="lambda repressor-like DNA-binding domains"/>
    <property type="match status" value="1"/>
</dbReference>
<dbReference type="PANTHER" id="PTHR30146:SF138">
    <property type="entry name" value="TRANSCRIPTIONAL REGULATORY PROTEIN"/>
    <property type="match status" value="1"/>
</dbReference>
<protein>
    <submittedName>
        <fullName evidence="5">LacI family DNA-binding transcriptional regulator</fullName>
    </submittedName>
</protein>
<organism evidence="5 6">
    <name type="scientific">Alicyclobacillus fodiniaquatilis</name>
    <dbReference type="NCBI Taxonomy" id="1661150"/>
    <lineage>
        <taxon>Bacteria</taxon>
        <taxon>Bacillati</taxon>
        <taxon>Bacillota</taxon>
        <taxon>Bacilli</taxon>
        <taxon>Bacillales</taxon>
        <taxon>Alicyclobacillaceae</taxon>
        <taxon>Alicyclobacillus</taxon>
    </lineage>
</organism>
<dbReference type="SUPFAM" id="SSF53822">
    <property type="entry name" value="Periplasmic binding protein-like I"/>
    <property type="match status" value="1"/>
</dbReference>
<dbReference type="InterPro" id="IPR028082">
    <property type="entry name" value="Peripla_BP_I"/>
</dbReference>
<keyword evidence="6" id="KW-1185">Reference proteome</keyword>
<proteinExistence type="predicted"/>
<dbReference type="PROSITE" id="PS00356">
    <property type="entry name" value="HTH_LACI_1"/>
    <property type="match status" value="1"/>
</dbReference>
<keyword evidence="2 5" id="KW-0238">DNA-binding</keyword>
<comment type="caution">
    <text evidence="5">The sequence shown here is derived from an EMBL/GenBank/DDBJ whole genome shotgun (WGS) entry which is preliminary data.</text>
</comment>
<accession>A0ABW4JJD5</accession>
<dbReference type="PANTHER" id="PTHR30146">
    <property type="entry name" value="LACI-RELATED TRANSCRIPTIONAL REPRESSOR"/>
    <property type="match status" value="1"/>
</dbReference>
<name>A0ABW4JJD5_9BACL</name>
<dbReference type="InterPro" id="IPR000843">
    <property type="entry name" value="HTH_LacI"/>
</dbReference>
<feature type="domain" description="HTH lacI-type" evidence="4">
    <location>
        <begin position="2"/>
        <end position="56"/>
    </location>
</feature>
<gene>
    <name evidence="5" type="ORF">ACFSB2_12730</name>
</gene>
<dbReference type="GO" id="GO:0003677">
    <property type="term" value="F:DNA binding"/>
    <property type="evidence" value="ECO:0007669"/>
    <property type="project" value="UniProtKB-KW"/>
</dbReference>
<dbReference type="RefSeq" id="WP_377943440.1">
    <property type="nucleotide sequence ID" value="NZ_JBHUCX010000029.1"/>
</dbReference>
<dbReference type="CDD" id="cd01392">
    <property type="entry name" value="HTH_LacI"/>
    <property type="match status" value="1"/>
</dbReference>
<keyword evidence="1" id="KW-0805">Transcription regulation</keyword>
<keyword evidence="3" id="KW-0804">Transcription</keyword>
<dbReference type="Pfam" id="PF00356">
    <property type="entry name" value="LacI"/>
    <property type="match status" value="1"/>
</dbReference>
<dbReference type="Proteomes" id="UP001597079">
    <property type="component" value="Unassembled WGS sequence"/>
</dbReference>
<dbReference type="Gene3D" id="3.40.50.2300">
    <property type="match status" value="2"/>
</dbReference>
<sequence length="322" mass="35241">MTTIHDVAKLAGVSPITASRALNKPDMVRPSTLQRVKEAADRLGYQPNFVARSLRTGQTRIVTLVVNQKTTYDPLMFEFATGVSESCRAHGYSLLIYPAKEPNSALDELIGKVDGLILTDIADQDSRVEDLLGKIPIAIFGESRHRIPQVDIDDAWGAMTATEHLLGLGYRDIVMVTSDVKLLFLKHRMQGYSNSMISAGLTPKFAFGSLDILGGEAAMGTLDQLPEAVLCVSDSMAIGVMRYLNLRNLQIPVVGYDGGYLGEITTPTLTSVKQPFYTAGEQLAQGMFQHLRSRRSTKQVIRPTLVIRESTWPKAPDTAGES</sequence>
<evidence type="ECO:0000313" key="5">
    <source>
        <dbReference type="EMBL" id="MFD1675560.1"/>
    </source>
</evidence>
<dbReference type="Pfam" id="PF13377">
    <property type="entry name" value="Peripla_BP_3"/>
    <property type="match status" value="1"/>
</dbReference>